<dbReference type="PANTHER" id="PTHR47017:SF1">
    <property type="entry name" value="ACYL-COA"/>
    <property type="match status" value="1"/>
</dbReference>
<evidence type="ECO:0000313" key="1">
    <source>
        <dbReference type="EMBL" id="MBB4658882.1"/>
    </source>
</evidence>
<gene>
    <name evidence="1" type="ORF">GGQ59_001396</name>
</gene>
<organism evidence="1 2">
    <name type="scientific">Parvularcula dongshanensis</name>
    <dbReference type="NCBI Taxonomy" id="1173995"/>
    <lineage>
        <taxon>Bacteria</taxon>
        <taxon>Pseudomonadati</taxon>
        <taxon>Pseudomonadota</taxon>
        <taxon>Alphaproteobacteria</taxon>
        <taxon>Parvularculales</taxon>
        <taxon>Parvularculaceae</taxon>
        <taxon>Parvularcula</taxon>
    </lineage>
</organism>
<reference evidence="1 2" key="1">
    <citation type="submission" date="2020-08" db="EMBL/GenBank/DDBJ databases">
        <title>Genomic Encyclopedia of Type Strains, Phase IV (KMG-IV): sequencing the most valuable type-strain genomes for metagenomic binning, comparative biology and taxonomic classification.</title>
        <authorList>
            <person name="Goeker M."/>
        </authorList>
    </citation>
    <scope>NUCLEOTIDE SEQUENCE [LARGE SCALE GENOMIC DNA]</scope>
    <source>
        <strain evidence="1 2">DSM 102850</strain>
    </source>
</reference>
<comment type="caution">
    <text evidence="1">The sequence shown here is derived from an EMBL/GenBank/DDBJ whole genome shotgun (WGS) entry which is preliminary data.</text>
</comment>
<evidence type="ECO:0000313" key="2">
    <source>
        <dbReference type="Proteomes" id="UP000563524"/>
    </source>
</evidence>
<evidence type="ECO:0008006" key="3">
    <source>
        <dbReference type="Google" id="ProtNLM"/>
    </source>
</evidence>
<dbReference type="InterPro" id="IPR007434">
    <property type="entry name" value="FemAB-like"/>
</dbReference>
<proteinExistence type="predicted"/>
<dbReference type="PANTHER" id="PTHR47017">
    <property type="entry name" value="ACYL-COA"/>
    <property type="match status" value="1"/>
</dbReference>
<dbReference type="EMBL" id="JACHOB010000002">
    <property type="protein sequence ID" value="MBB4658882.1"/>
    <property type="molecule type" value="Genomic_DNA"/>
</dbReference>
<protein>
    <recommendedName>
        <fullName evidence="3">N-acetyltransferase</fullName>
    </recommendedName>
</protein>
<dbReference type="AlphaFoldDB" id="A0A840I3L5"/>
<dbReference type="InterPro" id="IPR016181">
    <property type="entry name" value="Acyl_CoA_acyltransferase"/>
</dbReference>
<sequence>MDGSAALTAETVPSIDEIGKAAWDAQANPEGRPFHPFVAYDFLHALEESGSVKPETGWAPRHLVLKRDGEVIGVQPAYLKGHSQGEYVFDHAFADAYRRAGGRYYPKLLSAVPFTPATGPRLLSATEEGRELLASVGPQVADQLSLSTFAVNFPEPAEKDLLEASSYLIRSGQQYHFRDAGYGDWQGFLGALNARHRKSLRKEREAVASCGVDIRWLTGSDVTEDVLDAFWTFYQDTGERKWGSPYLTRSFFSLLTERMADRLLFIMAYRNGRPIAGAMNLIGDETLYGRYWGRTEHVPFLHFEVCYYQAIDFALSRGLSRVEAGAQGEHKVARGYAPVATYSAHWFRDANFREAVAHYLAHEREAVDEEIAYLSEFTPFKRKE</sequence>
<dbReference type="Pfam" id="PF04339">
    <property type="entry name" value="FemAB_like"/>
    <property type="match status" value="1"/>
</dbReference>
<dbReference type="SUPFAM" id="SSF55729">
    <property type="entry name" value="Acyl-CoA N-acyltransferases (Nat)"/>
    <property type="match status" value="1"/>
</dbReference>
<accession>A0A840I3L5</accession>
<keyword evidence="2" id="KW-1185">Reference proteome</keyword>
<dbReference type="Proteomes" id="UP000563524">
    <property type="component" value="Unassembled WGS sequence"/>
</dbReference>
<name>A0A840I3L5_9PROT</name>
<dbReference type="RefSeq" id="WP_183817053.1">
    <property type="nucleotide sequence ID" value="NZ_JACHOB010000002.1"/>
</dbReference>
<dbReference type="Gene3D" id="3.40.630.30">
    <property type="match status" value="1"/>
</dbReference>